<feature type="domain" description="Histidine kinase" evidence="6">
    <location>
        <begin position="403"/>
        <end position="626"/>
    </location>
</feature>
<dbReference type="SUPFAM" id="SSF55874">
    <property type="entry name" value="ATPase domain of HSP90 chaperone/DNA topoisomerase II/histidine kinase"/>
    <property type="match status" value="1"/>
</dbReference>
<protein>
    <recommendedName>
        <fullName evidence="2">histidine kinase</fullName>
        <ecNumber evidence="2">2.7.13.3</ecNumber>
    </recommendedName>
</protein>
<dbReference type="Gene3D" id="3.40.50.2300">
    <property type="match status" value="1"/>
</dbReference>
<dbReference type="Pfam" id="PF00512">
    <property type="entry name" value="HisKA"/>
    <property type="match status" value="1"/>
</dbReference>
<dbReference type="Pfam" id="PF13188">
    <property type="entry name" value="PAS_8"/>
    <property type="match status" value="1"/>
</dbReference>
<keyword evidence="5" id="KW-1133">Transmembrane helix</keyword>
<dbReference type="PANTHER" id="PTHR43065:SF42">
    <property type="entry name" value="TWO-COMPONENT SENSOR PPRA"/>
    <property type="match status" value="1"/>
</dbReference>
<organism evidence="8 9">
    <name type="scientific">Rhodobacter viridis</name>
    <dbReference type="NCBI Taxonomy" id="1054202"/>
    <lineage>
        <taxon>Bacteria</taxon>
        <taxon>Pseudomonadati</taxon>
        <taxon>Pseudomonadota</taxon>
        <taxon>Alphaproteobacteria</taxon>
        <taxon>Rhodobacterales</taxon>
        <taxon>Rhodobacter group</taxon>
        <taxon>Rhodobacter</taxon>
    </lineage>
</organism>
<dbReference type="CDD" id="cd00082">
    <property type="entry name" value="HisKA"/>
    <property type="match status" value="1"/>
</dbReference>
<dbReference type="GO" id="GO:0000155">
    <property type="term" value="F:phosphorelay sensor kinase activity"/>
    <property type="evidence" value="ECO:0007669"/>
    <property type="project" value="InterPro"/>
</dbReference>
<dbReference type="PROSITE" id="PS50109">
    <property type="entry name" value="HIS_KIN"/>
    <property type="match status" value="1"/>
</dbReference>
<dbReference type="Gene3D" id="3.30.450.20">
    <property type="entry name" value="PAS domain"/>
    <property type="match status" value="1"/>
</dbReference>
<accession>A0A318U6C2</accession>
<feature type="transmembrane region" description="Helical" evidence="5">
    <location>
        <begin position="45"/>
        <end position="65"/>
    </location>
</feature>
<evidence type="ECO:0000313" key="8">
    <source>
        <dbReference type="EMBL" id="PYF13126.1"/>
    </source>
</evidence>
<evidence type="ECO:0000259" key="7">
    <source>
        <dbReference type="PROSITE" id="PS50110"/>
    </source>
</evidence>
<evidence type="ECO:0000256" key="3">
    <source>
        <dbReference type="ARBA" id="ARBA00022553"/>
    </source>
</evidence>
<feature type="transmembrane region" description="Helical" evidence="5">
    <location>
        <begin position="15"/>
        <end position="39"/>
    </location>
</feature>
<dbReference type="EC" id="2.7.13.3" evidence="2"/>
<dbReference type="Pfam" id="PF02518">
    <property type="entry name" value="HATPase_c"/>
    <property type="match status" value="1"/>
</dbReference>
<sequence>MAHPDQPMEPLGRSAALIAPGAVWLLILGLAAGAAGYFVQDRVMMTLLLSMSGSFLLLSALAKLAQRYLARRRTQVANAISAFIVHDASPSFTTDSEGEIGYQNRAAIERFGSRGGQTLTRALGEIFANPGGMLTRLQSKAAALGAAREDLVTRRGHVRLSVHQIEGGGFLWRLEDMTERPVGGRGAESISLPMLTASKSGTILFMNEALRRLVGERVRTLDRIFTELPIRSGEEQEIATIEGPLRCMVAQIDGAGGRDEIYLMPVAPGRAPSTDPVSFEALPVALMRLTVDGRVIEVNRAARGLLGQIPASTKLSELFEGLGRPVDDWVVDAVAGRTDRRPEVLRARRGDREVFLQVTLARVVEEGRPGLIAVLSDATQLKTLEGQFVQSQKMQAIGQLAGGVAHDFNNLLTAISGHCDLLMLRHDKGDPDYTDLDQISQNANRAASLVGQLLAFSRKQTLKPRIIDLRDTLSDLTHLLNRLTGEKVVLTLTHDPNLAPIRADKRQLEQVIMNLVVNARDAMPGGGEIRIETENLHLIEDLKRDRAAVPKGNYVVVKVTDEGVGIPADKLGKIFEPFYTTKKPGEGTGLGLSTAYGIVKQTGGYIFCDSVLGSGTCFTLFLPAHDRPSEIEQEPALPTMELPSLEENSAAMVLLVEDEAPVRAFASRALKLRGYTVFEAENAEEALRILEDDQLQFDVFVTDVIMPGMDGPTWVAEALKSRPETAVVFVSGYAEDVFRDGRPPTPNSIFLPKPFSLSELTATVQNQIARRARAS</sequence>
<dbReference type="InterPro" id="IPR004358">
    <property type="entry name" value="Sig_transdc_His_kin-like_C"/>
</dbReference>
<dbReference type="Pfam" id="PF00072">
    <property type="entry name" value="Response_reg"/>
    <property type="match status" value="1"/>
</dbReference>
<dbReference type="InterPro" id="IPR036890">
    <property type="entry name" value="HATPase_C_sf"/>
</dbReference>
<evidence type="ECO:0000259" key="6">
    <source>
        <dbReference type="PROSITE" id="PS50109"/>
    </source>
</evidence>
<dbReference type="PANTHER" id="PTHR43065">
    <property type="entry name" value="SENSOR HISTIDINE KINASE"/>
    <property type="match status" value="1"/>
</dbReference>
<dbReference type="SUPFAM" id="SSF47384">
    <property type="entry name" value="Homodimeric domain of signal transducing histidine kinase"/>
    <property type="match status" value="1"/>
</dbReference>
<dbReference type="InterPro" id="IPR036097">
    <property type="entry name" value="HisK_dim/P_sf"/>
</dbReference>
<proteinExistence type="predicted"/>
<dbReference type="SUPFAM" id="SSF52172">
    <property type="entry name" value="CheY-like"/>
    <property type="match status" value="1"/>
</dbReference>
<dbReference type="SMART" id="SM00448">
    <property type="entry name" value="REC"/>
    <property type="match status" value="1"/>
</dbReference>
<evidence type="ECO:0000256" key="1">
    <source>
        <dbReference type="ARBA" id="ARBA00000085"/>
    </source>
</evidence>
<keyword evidence="5" id="KW-0812">Transmembrane</keyword>
<dbReference type="EMBL" id="QJTK01000001">
    <property type="protein sequence ID" value="PYF13126.1"/>
    <property type="molecule type" value="Genomic_DNA"/>
</dbReference>
<gene>
    <name evidence="8" type="ORF">C8J30_101511</name>
</gene>
<keyword evidence="8" id="KW-0808">Transferase</keyword>
<dbReference type="SMART" id="SM00387">
    <property type="entry name" value="HATPase_c"/>
    <property type="match status" value="1"/>
</dbReference>
<dbReference type="InterPro" id="IPR001789">
    <property type="entry name" value="Sig_transdc_resp-reg_receiver"/>
</dbReference>
<dbReference type="InterPro" id="IPR011006">
    <property type="entry name" value="CheY-like_superfamily"/>
</dbReference>
<keyword evidence="3 4" id="KW-0597">Phosphoprotein</keyword>
<keyword evidence="8" id="KW-0418">Kinase</keyword>
<reference evidence="8 9" key="1">
    <citation type="submission" date="2018-06" db="EMBL/GenBank/DDBJ databases">
        <title>Genomic Encyclopedia of Type Strains, Phase III (KMG-III): the genomes of soil and plant-associated and newly described type strains.</title>
        <authorList>
            <person name="Whitman W."/>
        </authorList>
    </citation>
    <scope>NUCLEOTIDE SEQUENCE [LARGE SCALE GENOMIC DNA]</scope>
    <source>
        <strain evidence="8 9">JA737</strain>
    </source>
</reference>
<dbReference type="Proteomes" id="UP000247727">
    <property type="component" value="Unassembled WGS sequence"/>
</dbReference>
<keyword evidence="5" id="KW-0472">Membrane</keyword>
<dbReference type="InterPro" id="IPR003661">
    <property type="entry name" value="HisK_dim/P_dom"/>
</dbReference>
<dbReference type="Gene3D" id="3.30.565.10">
    <property type="entry name" value="Histidine kinase-like ATPase, C-terminal domain"/>
    <property type="match status" value="1"/>
</dbReference>
<evidence type="ECO:0000256" key="2">
    <source>
        <dbReference type="ARBA" id="ARBA00012438"/>
    </source>
</evidence>
<evidence type="ECO:0000256" key="5">
    <source>
        <dbReference type="SAM" id="Phobius"/>
    </source>
</evidence>
<dbReference type="InterPro" id="IPR000014">
    <property type="entry name" value="PAS"/>
</dbReference>
<dbReference type="CDD" id="cd00130">
    <property type="entry name" value="PAS"/>
    <property type="match status" value="1"/>
</dbReference>
<feature type="domain" description="Response regulatory" evidence="7">
    <location>
        <begin position="652"/>
        <end position="768"/>
    </location>
</feature>
<keyword evidence="9" id="KW-1185">Reference proteome</keyword>
<dbReference type="PROSITE" id="PS50110">
    <property type="entry name" value="RESPONSE_REGULATORY"/>
    <property type="match status" value="1"/>
</dbReference>
<dbReference type="PRINTS" id="PR00344">
    <property type="entry name" value="BCTRLSENSOR"/>
</dbReference>
<evidence type="ECO:0000256" key="4">
    <source>
        <dbReference type="PROSITE-ProRule" id="PRU00169"/>
    </source>
</evidence>
<comment type="caution">
    <text evidence="8">The sequence shown here is derived from an EMBL/GenBank/DDBJ whole genome shotgun (WGS) entry which is preliminary data.</text>
</comment>
<dbReference type="InterPro" id="IPR035965">
    <property type="entry name" value="PAS-like_dom_sf"/>
</dbReference>
<evidence type="ECO:0000313" key="9">
    <source>
        <dbReference type="Proteomes" id="UP000247727"/>
    </source>
</evidence>
<feature type="modified residue" description="4-aspartylphosphate" evidence="4">
    <location>
        <position position="703"/>
    </location>
</feature>
<dbReference type="AlphaFoldDB" id="A0A318U6C2"/>
<dbReference type="InterPro" id="IPR005467">
    <property type="entry name" value="His_kinase_dom"/>
</dbReference>
<dbReference type="SMART" id="SM00388">
    <property type="entry name" value="HisKA"/>
    <property type="match status" value="1"/>
</dbReference>
<dbReference type="InterPro" id="IPR003594">
    <property type="entry name" value="HATPase_dom"/>
</dbReference>
<dbReference type="SUPFAM" id="SSF55785">
    <property type="entry name" value="PYP-like sensor domain (PAS domain)"/>
    <property type="match status" value="1"/>
</dbReference>
<comment type="catalytic activity">
    <reaction evidence="1">
        <text>ATP + protein L-histidine = ADP + protein N-phospho-L-histidine.</text>
        <dbReference type="EC" id="2.7.13.3"/>
    </reaction>
</comment>
<dbReference type="FunFam" id="1.10.287.130:FF:000037">
    <property type="entry name" value="Hybrid sensor histidine kinase/response regulator"/>
    <property type="match status" value="1"/>
</dbReference>
<dbReference type="Gene3D" id="1.10.287.130">
    <property type="match status" value="1"/>
</dbReference>
<name>A0A318U6C2_9RHOB</name>